<reference evidence="4" key="1">
    <citation type="journal article" date="2011" name="Genetics">
        <title>Massive changes in genome architecture accompany the transition to self-fertility in the filamentous fungus Neurospora tetrasperma.</title>
        <authorList>
            <person name="Ellison C.E."/>
            <person name="Stajich J.E."/>
            <person name="Jacobson D.J."/>
            <person name="Natvig D.O."/>
            <person name="Lapidus A."/>
            <person name="Foster B."/>
            <person name="Aerts A."/>
            <person name="Riley R."/>
            <person name="Lindquist E.A."/>
            <person name="Grigoriev I.V."/>
            <person name="Taylor J.W."/>
        </authorList>
    </citation>
    <scope>NUCLEOTIDE SEQUENCE [LARGE SCALE GENOMIC DNA]</scope>
    <source>
        <strain evidence="4">FGSC 2508 / P0657</strain>
    </source>
</reference>
<dbReference type="HOGENOM" id="CLU_1030930_0_0_1"/>
<dbReference type="Proteomes" id="UP000008065">
    <property type="component" value="Unassembled WGS sequence"/>
</dbReference>
<evidence type="ECO:0000259" key="2">
    <source>
        <dbReference type="SMART" id="SM00355"/>
    </source>
</evidence>
<evidence type="ECO:0000313" key="3">
    <source>
        <dbReference type="EMBL" id="EGO54908.1"/>
    </source>
</evidence>
<feature type="compositionally biased region" description="Low complexity" evidence="1">
    <location>
        <begin position="155"/>
        <end position="167"/>
    </location>
</feature>
<keyword evidence="4" id="KW-1185">Reference proteome</keyword>
<dbReference type="EMBL" id="GL891307">
    <property type="protein sequence ID" value="EGO54908.1"/>
    <property type="molecule type" value="Genomic_DNA"/>
</dbReference>
<protein>
    <recommendedName>
        <fullName evidence="2">C2H2-type domain-containing protein</fullName>
    </recommendedName>
</protein>
<dbReference type="VEuPathDB" id="FungiDB:NEUTE1DRAFT_141177"/>
<feature type="region of interest" description="Disordered" evidence="1">
    <location>
        <begin position="126"/>
        <end position="231"/>
    </location>
</feature>
<evidence type="ECO:0000313" key="4">
    <source>
        <dbReference type="Proteomes" id="UP000008065"/>
    </source>
</evidence>
<dbReference type="RefSeq" id="XP_009854805.1">
    <property type="nucleotide sequence ID" value="XM_009856503.1"/>
</dbReference>
<feature type="domain" description="C2H2-type" evidence="2">
    <location>
        <begin position="191"/>
        <end position="215"/>
    </location>
</feature>
<dbReference type="AlphaFoldDB" id="F8MWB3"/>
<dbReference type="SMART" id="SM00355">
    <property type="entry name" value="ZnF_C2H2"/>
    <property type="match status" value="2"/>
</dbReference>
<dbReference type="InterPro" id="IPR013087">
    <property type="entry name" value="Znf_C2H2_type"/>
</dbReference>
<dbReference type="OrthoDB" id="4578968at2759"/>
<proteinExistence type="predicted"/>
<accession>F8MWB3</accession>
<dbReference type="KEGG" id="nte:NEUTE1DRAFT141177"/>
<gene>
    <name evidence="3" type="ORF">NEUTE1DRAFT_141177</name>
</gene>
<sequence length="273" mass="29687">MDYNHFDLHHPLPVTDNDISNVDNPLLGFADDGYHSSEALSNDLGQSHESTNQELDITSSYPIANSYTYMDSPPFVVEGLSGYNWSQHFPPTTGHFQGLQDEGVMQSFEGVDGNIIPVLNTAAHYDMPSQPSPPAPLHTVNSMSLGPYTIQDLEPSSIDPDSMPSSSRASLTPSPPDNEGRSPNTRGTARYHCTDCGTSSQTKRDHERHLTTKKHQKKTSVGSGSGSGSGAAVPGFHCLAQGCEYSREGGKTFTRDDNLWRHMKTAHPIRSTA</sequence>
<feature type="domain" description="C2H2-type" evidence="2">
    <location>
        <begin position="236"/>
        <end position="267"/>
    </location>
</feature>
<evidence type="ECO:0000256" key="1">
    <source>
        <dbReference type="SAM" id="MobiDB-lite"/>
    </source>
</evidence>
<dbReference type="Gene3D" id="3.30.160.60">
    <property type="entry name" value="Classic Zinc Finger"/>
    <property type="match status" value="1"/>
</dbReference>
<dbReference type="GeneID" id="20826218"/>
<organism evidence="3 4">
    <name type="scientific">Neurospora tetrasperma (strain FGSC 2508 / ATCC MYA-4615 / P0657)</name>
    <dbReference type="NCBI Taxonomy" id="510951"/>
    <lineage>
        <taxon>Eukaryota</taxon>
        <taxon>Fungi</taxon>
        <taxon>Dikarya</taxon>
        <taxon>Ascomycota</taxon>
        <taxon>Pezizomycotina</taxon>
        <taxon>Sordariomycetes</taxon>
        <taxon>Sordariomycetidae</taxon>
        <taxon>Sordariales</taxon>
        <taxon>Sordariaceae</taxon>
        <taxon>Neurospora</taxon>
    </lineage>
</organism>
<name>F8MWB3_NEUT8</name>